<feature type="binding site" evidence="6">
    <location>
        <begin position="72"/>
        <end position="75"/>
    </location>
    <ligand>
        <name>NADP(+)</name>
        <dbReference type="ChEBI" id="CHEBI:58349"/>
    </ligand>
</feature>
<evidence type="ECO:0000259" key="8">
    <source>
        <dbReference type="Pfam" id="PF14748"/>
    </source>
</evidence>
<dbReference type="InterPro" id="IPR000304">
    <property type="entry name" value="Pyrroline-COOH_reductase"/>
</dbReference>
<reference evidence="9" key="1">
    <citation type="submission" date="2021-02" db="EMBL/GenBank/DDBJ databases">
        <title>Rhodobacter shimadae sp. nov., an aerobic anoxygenic phototrophic bacterium isolated from a hot spring.</title>
        <authorList>
            <person name="Muramatsu S."/>
            <person name="Haruta S."/>
            <person name="Hirose S."/>
            <person name="Hanada S."/>
        </authorList>
    </citation>
    <scope>NUCLEOTIDE SEQUENCE</scope>
    <source>
        <strain evidence="9">N10</strain>
    </source>
</reference>
<dbReference type="InterPro" id="IPR008927">
    <property type="entry name" value="6-PGluconate_DH-like_C_sf"/>
</dbReference>
<comment type="similarity">
    <text evidence="1 4">Belongs to the pyrroline-5-carboxylate reductase family.</text>
</comment>
<dbReference type="EMBL" id="CP069370">
    <property type="protein sequence ID" value="QYZ70517.1"/>
    <property type="molecule type" value="Genomic_DNA"/>
</dbReference>
<evidence type="ECO:0000256" key="4">
    <source>
        <dbReference type="HAMAP-Rule" id="MF_01925"/>
    </source>
</evidence>
<dbReference type="Gene3D" id="3.40.50.720">
    <property type="entry name" value="NAD(P)-binding Rossmann-like Domain"/>
    <property type="match status" value="1"/>
</dbReference>
<dbReference type="InterPro" id="IPR036291">
    <property type="entry name" value="NAD(P)-bd_dom_sf"/>
</dbReference>
<dbReference type="NCBIfam" id="TIGR00112">
    <property type="entry name" value="proC"/>
    <property type="match status" value="1"/>
</dbReference>
<dbReference type="PIRSF" id="PIRSF000193">
    <property type="entry name" value="Pyrrol-5-carb_rd"/>
    <property type="match status" value="1"/>
</dbReference>
<evidence type="ECO:0000256" key="2">
    <source>
        <dbReference type="ARBA" id="ARBA00022857"/>
    </source>
</evidence>
<evidence type="ECO:0000313" key="9">
    <source>
        <dbReference type="EMBL" id="QYZ70517.1"/>
    </source>
</evidence>
<evidence type="ECO:0000313" key="10">
    <source>
        <dbReference type="Proteomes" id="UP000826300"/>
    </source>
</evidence>
<comment type="catalytic activity">
    <reaction evidence="4">
        <text>L-proline + NAD(+) = (S)-1-pyrroline-5-carboxylate + NADH + 2 H(+)</text>
        <dbReference type="Rhea" id="RHEA:14105"/>
        <dbReference type="ChEBI" id="CHEBI:15378"/>
        <dbReference type="ChEBI" id="CHEBI:17388"/>
        <dbReference type="ChEBI" id="CHEBI:57540"/>
        <dbReference type="ChEBI" id="CHEBI:57945"/>
        <dbReference type="ChEBI" id="CHEBI:60039"/>
        <dbReference type="EC" id="1.5.1.2"/>
    </reaction>
</comment>
<dbReference type="PANTHER" id="PTHR11645:SF0">
    <property type="entry name" value="PYRROLINE-5-CARBOXYLATE REDUCTASE 3"/>
    <property type="match status" value="1"/>
</dbReference>
<feature type="binding site" evidence="6">
    <location>
        <begin position="14"/>
        <end position="19"/>
    </location>
    <ligand>
        <name>NADP(+)</name>
        <dbReference type="ChEBI" id="CHEBI:58349"/>
    </ligand>
</feature>
<dbReference type="GO" id="GO:0055129">
    <property type="term" value="P:L-proline biosynthetic process"/>
    <property type="evidence" value="ECO:0007669"/>
    <property type="project" value="UniProtKB-UniRule"/>
</dbReference>
<dbReference type="SUPFAM" id="SSF51735">
    <property type="entry name" value="NAD(P)-binding Rossmann-fold domains"/>
    <property type="match status" value="1"/>
</dbReference>
<proteinExistence type="inferred from homology"/>
<feature type="domain" description="Pyrroline-5-carboxylate reductase dimerisation" evidence="8">
    <location>
        <begin position="165"/>
        <end position="271"/>
    </location>
</feature>
<dbReference type="InterPro" id="IPR028939">
    <property type="entry name" value="P5C_Rdtase_cat_N"/>
</dbReference>
<gene>
    <name evidence="4" type="primary">proC</name>
    <name evidence="9" type="ORF">JO391_03050</name>
</gene>
<dbReference type="PANTHER" id="PTHR11645">
    <property type="entry name" value="PYRROLINE-5-CARBOXYLATE REDUCTASE"/>
    <property type="match status" value="1"/>
</dbReference>
<comment type="subcellular location">
    <subcellularLocation>
        <location evidence="4">Cytoplasm</location>
    </subcellularLocation>
</comment>
<dbReference type="Gene3D" id="1.10.3730.10">
    <property type="entry name" value="ProC C-terminal domain-like"/>
    <property type="match status" value="1"/>
</dbReference>
<accession>A0A8G0ZUW4</accession>
<dbReference type="Pfam" id="PF14748">
    <property type="entry name" value="P5CR_dimer"/>
    <property type="match status" value="1"/>
</dbReference>
<keyword evidence="4" id="KW-0028">Amino-acid biosynthesis</keyword>
<dbReference type="RefSeq" id="WP_220662735.1">
    <property type="nucleotide sequence ID" value="NZ_CP069370.1"/>
</dbReference>
<protein>
    <recommendedName>
        <fullName evidence="4 5">Pyrroline-5-carboxylate reductase</fullName>
        <shortName evidence="4">P5C reductase</shortName>
        <shortName evidence="4">P5CR</shortName>
        <ecNumber evidence="4 5">1.5.1.2</ecNumber>
    </recommendedName>
    <alternativeName>
        <fullName evidence="4">PCA reductase</fullName>
    </alternativeName>
</protein>
<keyword evidence="4" id="KW-0641">Proline biosynthesis</keyword>
<evidence type="ECO:0000256" key="1">
    <source>
        <dbReference type="ARBA" id="ARBA00005525"/>
    </source>
</evidence>
<feature type="binding site" evidence="6">
    <location>
        <position position="59"/>
    </location>
    <ligand>
        <name>NADPH</name>
        <dbReference type="ChEBI" id="CHEBI:57783"/>
    </ligand>
</feature>
<dbReference type="Proteomes" id="UP000826300">
    <property type="component" value="Chromosome"/>
</dbReference>
<sequence length="273" mass="28004">MQLEQINRRGLVLLGCGKMGSAMLEGWLSRGLALNATWVNDPNPSPWLKGLANRGLRLNADLPENPAVALIAVKPQMMGEALPALRSYGGGDTLVMTVAAGTTIATYESVLGQATRIVRAMPNTPAAVGRGITAIIGNAQATAEDLDLAEALLSAVGQVVRLEGEHQMDAVTAVSGSGPAYVFHLIEALAAAGEAEGLPADLSMQLARATVCGAGELAARSPETAAQLRINVTSPGGTTAAALGVLMDAESGFPALLRRAVHAAAERGRELGK</sequence>
<dbReference type="AlphaFoldDB" id="A0A8G0ZUW4"/>
<comment type="catalytic activity">
    <reaction evidence="4">
        <text>L-proline + NADP(+) = (S)-1-pyrroline-5-carboxylate + NADPH + 2 H(+)</text>
        <dbReference type="Rhea" id="RHEA:14109"/>
        <dbReference type="ChEBI" id="CHEBI:15378"/>
        <dbReference type="ChEBI" id="CHEBI:17388"/>
        <dbReference type="ChEBI" id="CHEBI:57783"/>
        <dbReference type="ChEBI" id="CHEBI:58349"/>
        <dbReference type="ChEBI" id="CHEBI:60039"/>
        <dbReference type="EC" id="1.5.1.2"/>
    </reaction>
</comment>
<dbReference type="UniPathway" id="UPA00098">
    <property type="reaction ID" value="UER00361"/>
</dbReference>
<dbReference type="GO" id="GO:0005737">
    <property type="term" value="C:cytoplasm"/>
    <property type="evidence" value="ECO:0007669"/>
    <property type="project" value="UniProtKB-SubCell"/>
</dbReference>
<dbReference type="EC" id="1.5.1.2" evidence="4 5"/>
<dbReference type="GO" id="GO:0004735">
    <property type="term" value="F:pyrroline-5-carboxylate reductase activity"/>
    <property type="evidence" value="ECO:0007669"/>
    <property type="project" value="UniProtKB-UniRule"/>
</dbReference>
<evidence type="ECO:0000256" key="3">
    <source>
        <dbReference type="ARBA" id="ARBA00023002"/>
    </source>
</evidence>
<dbReference type="FunFam" id="1.10.3730.10:FF:000001">
    <property type="entry name" value="Pyrroline-5-carboxylate reductase"/>
    <property type="match status" value="1"/>
</dbReference>
<evidence type="ECO:0000256" key="6">
    <source>
        <dbReference type="PIRSR" id="PIRSR000193-1"/>
    </source>
</evidence>
<name>A0A8G0ZUW4_9RHOB</name>
<feature type="domain" description="Pyrroline-5-carboxylate reductase catalytic N-terminal" evidence="7">
    <location>
        <begin position="12"/>
        <end position="99"/>
    </location>
</feature>
<comment type="pathway">
    <text evidence="4">Amino-acid biosynthesis; L-proline biosynthesis; L-proline from L-glutamate 5-semialdehyde: step 1/1.</text>
</comment>
<organism evidence="9 10">
    <name type="scientific">Neotabrizicola shimadae</name>
    <dbReference type="NCBI Taxonomy" id="2807096"/>
    <lineage>
        <taxon>Bacteria</taxon>
        <taxon>Pseudomonadati</taxon>
        <taxon>Pseudomonadota</taxon>
        <taxon>Alphaproteobacteria</taxon>
        <taxon>Rhodobacterales</taxon>
        <taxon>Paracoccaceae</taxon>
        <taxon>Neotabrizicola</taxon>
    </lineage>
</organism>
<keyword evidence="2 4" id="KW-0521">NADP</keyword>
<dbReference type="KEGG" id="nsm:JO391_03050"/>
<keyword evidence="10" id="KW-1185">Reference proteome</keyword>
<dbReference type="HAMAP" id="MF_01925">
    <property type="entry name" value="P5C_reductase"/>
    <property type="match status" value="1"/>
</dbReference>
<evidence type="ECO:0000256" key="5">
    <source>
        <dbReference type="NCBIfam" id="TIGR00112"/>
    </source>
</evidence>
<keyword evidence="3 4" id="KW-0560">Oxidoreductase</keyword>
<dbReference type="Pfam" id="PF03807">
    <property type="entry name" value="F420_oxidored"/>
    <property type="match status" value="1"/>
</dbReference>
<dbReference type="SUPFAM" id="SSF48179">
    <property type="entry name" value="6-phosphogluconate dehydrogenase C-terminal domain-like"/>
    <property type="match status" value="1"/>
</dbReference>
<dbReference type="InterPro" id="IPR029036">
    <property type="entry name" value="P5CR_dimer"/>
</dbReference>
<keyword evidence="4" id="KW-0963">Cytoplasm</keyword>
<evidence type="ECO:0000259" key="7">
    <source>
        <dbReference type="Pfam" id="PF03807"/>
    </source>
</evidence>
<comment type="function">
    <text evidence="4">Catalyzes the reduction of 1-pyrroline-5-carboxylate (PCA) to L-proline.</text>
</comment>